<dbReference type="Proteomes" id="UP000324222">
    <property type="component" value="Unassembled WGS sequence"/>
</dbReference>
<feature type="region of interest" description="Disordered" evidence="1">
    <location>
        <begin position="38"/>
        <end position="60"/>
    </location>
</feature>
<evidence type="ECO:0000256" key="1">
    <source>
        <dbReference type="SAM" id="MobiDB-lite"/>
    </source>
</evidence>
<proteinExistence type="predicted"/>
<keyword evidence="3" id="KW-1185">Reference proteome</keyword>
<dbReference type="AlphaFoldDB" id="A0A5B7J1E0"/>
<accession>A0A5B7J1E0</accession>
<feature type="compositionally biased region" description="Basic and acidic residues" evidence="1">
    <location>
        <begin position="43"/>
        <end position="59"/>
    </location>
</feature>
<dbReference type="EMBL" id="VSRR010074642">
    <property type="protein sequence ID" value="MPC87487.1"/>
    <property type="molecule type" value="Genomic_DNA"/>
</dbReference>
<comment type="caution">
    <text evidence="2">The sequence shown here is derived from an EMBL/GenBank/DDBJ whole genome shotgun (WGS) entry which is preliminary data.</text>
</comment>
<protein>
    <submittedName>
        <fullName evidence="2">Uncharacterized protein</fullName>
    </submittedName>
</protein>
<gene>
    <name evidence="2" type="ORF">E2C01_082349</name>
</gene>
<reference evidence="2 3" key="1">
    <citation type="submission" date="2019-05" db="EMBL/GenBank/DDBJ databases">
        <title>Another draft genome of Portunus trituberculatus and its Hox gene families provides insights of decapod evolution.</title>
        <authorList>
            <person name="Jeong J.-H."/>
            <person name="Song I."/>
            <person name="Kim S."/>
            <person name="Choi T."/>
            <person name="Kim D."/>
            <person name="Ryu S."/>
            <person name="Kim W."/>
        </authorList>
    </citation>
    <scope>NUCLEOTIDE SEQUENCE [LARGE SCALE GENOMIC DNA]</scope>
    <source>
        <tissue evidence="2">Muscle</tissue>
    </source>
</reference>
<sequence length="99" mass="10934">MTNAGHYPVCCDTLRHSSISRPRTPSDKLHPVCGWQETLTPRAGRDPPAEAEEAREWGDNSRGSLAFSADAWERWRVIKIRVSPAAGASVSGRSCKEEE</sequence>
<organism evidence="2 3">
    <name type="scientific">Portunus trituberculatus</name>
    <name type="common">Swimming crab</name>
    <name type="synonym">Neptunus trituberculatus</name>
    <dbReference type="NCBI Taxonomy" id="210409"/>
    <lineage>
        <taxon>Eukaryota</taxon>
        <taxon>Metazoa</taxon>
        <taxon>Ecdysozoa</taxon>
        <taxon>Arthropoda</taxon>
        <taxon>Crustacea</taxon>
        <taxon>Multicrustacea</taxon>
        <taxon>Malacostraca</taxon>
        <taxon>Eumalacostraca</taxon>
        <taxon>Eucarida</taxon>
        <taxon>Decapoda</taxon>
        <taxon>Pleocyemata</taxon>
        <taxon>Brachyura</taxon>
        <taxon>Eubrachyura</taxon>
        <taxon>Portunoidea</taxon>
        <taxon>Portunidae</taxon>
        <taxon>Portuninae</taxon>
        <taxon>Portunus</taxon>
    </lineage>
</organism>
<name>A0A5B7J1E0_PORTR</name>
<evidence type="ECO:0000313" key="3">
    <source>
        <dbReference type="Proteomes" id="UP000324222"/>
    </source>
</evidence>
<evidence type="ECO:0000313" key="2">
    <source>
        <dbReference type="EMBL" id="MPC87487.1"/>
    </source>
</evidence>